<evidence type="ECO:0000256" key="1">
    <source>
        <dbReference type="SAM" id="Coils"/>
    </source>
</evidence>
<keyword evidence="4" id="KW-1185">Reference proteome</keyword>
<accession>A0A8R1IMJ6</accession>
<sequence length="113" mass="12588">MSGIRRSTPHALGQQPISAISAHLSPPPPIATSSEHAKVPTIPSKYNENAVSILDFEAKVLYNQSMHSTIAREDAMATYYRRKTRKLELEIKKLERELGEGSRAASTMDEHDE</sequence>
<feature type="region of interest" description="Disordered" evidence="2">
    <location>
        <begin position="1"/>
        <end position="37"/>
    </location>
</feature>
<proteinExistence type="predicted"/>
<keyword evidence="1" id="KW-0175">Coiled coil</keyword>
<reference evidence="3" key="2">
    <citation type="submission" date="2022-06" db="UniProtKB">
        <authorList>
            <consortium name="EnsemblMetazoa"/>
        </authorList>
    </citation>
    <scope>IDENTIFICATION</scope>
    <source>
        <strain evidence="3">DF5081</strain>
    </source>
</reference>
<organism evidence="3 4">
    <name type="scientific">Caenorhabditis japonica</name>
    <dbReference type="NCBI Taxonomy" id="281687"/>
    <lineage>
        <taxon>Eukaryota</taxon>
        <taxon>Metazoa</taxon>
        <taxon>Ecdysozoa</taxon>
        <taxon>Nematoda</taxon>
        <taxon>Chromadorea</taxon>
        <taxon>Rhabditida</taxon>
        <taxon>Rhabditina</taxon>
        <taxon>Rhabditomorpha</taxon>
        <taxon>Rhabditoidea</taxon>
        <taxon>Rhabditidae</taxon>
        <taxon>Peloderinae</taxon>
        <taxon>Caenorhabditis</taxon>
    </lineage>
</organism>
<evidence type="ECO:0000313" key="3">
    <source>
        <dbReference type="EnsemblMetazoa" id="CJA37784.1"/>
    </source>
</evidence>
<evidence type="ECO:0000313" key="4">
    <source>
        <dbReference type="Proteomes" id="UP000005237"/>
    </source>
</evidence>
<evidence type="ECO:0000256" key="2">
    <source>
        <dbReference type="SAM" id="MobiDB-lite"/>
    </source>
</evidence>
<feature type="coiled-coil region" evidence="1">
    <location>
        <begin position="77"/>
        <end position="104"/>
    </location>
</feature>
<dbReference type="AlphaFoldDB" id="A0A8R1IMJ6"/>
<dbReference type="EnsemblMetazoa" id="CJA37784.1">
    <property type="protein sequence ID" value="CJA37784.1"/>
    <property type="gene ID" value="WBGene00213631"/>
</dbReference>
<reference evidence="4" key="1">
    <citation type="submission" date="2010-08" db="EMBL/GenBank/DDBJ databases">
        <authorList>
            <consortium name="Caenorhabditis japonica Sequencing Consortium"/>
            <person name="Wilson R.K."/>
        </authorList>
    </citation>
    <scope>NUCLEOTIDE SEQUENCE [LARGE SCALE GENOMIC DNA]</scope>
    <source>
        <strain evidence="4">DF5081</strain>
    </source>
</reference>
<protein>
    <submittedName>
        <fullName evidence="3">Uncharacterized protein</fullName>
    </submittedName>
</protein>
<name>A0A8R1IMJ6_CAEJA</name>
<dbReference type="Proteomes" id="UP000005237">
    <property type="component" value="Unassembled WGS sequence"/>
</dbReference>